<dbReference type="Gene3D" id="1.10.510.10">
    <property type="entry name" value="Transferase(Phosphotransferase) domain 1"/>
    <property type="match status" value="1"/>
</dbReference>
<dbReference type="KEGG" id="cre:CHLRE_01g043950v5"/>
<dbReference type="SUPFAM" id="SSF56112">
    <property type="entry name" value="Protein kinase-like (PK-like)"/>
    <property type="match status" value="1"/>
</dbReference>
<dbReference type="PANTHER" id="PTHR44329:SF214">
    <property type="entry name" value="PROTEIN KINASE DOMAIN-CONTAINING PROTEIN"/>
    <property type="match status" value="1"/>
</dbReference>
<proteinExistence type="predicted"/>
<reference evidence="3" key="2">
    <citation type="submission" date="2017-07" db="EMBL/GenBank/DDBJ databases">
        <title>WGS assembly of Chlamydomonas reinhardtii.</title>
        <authorList>
            <consortium name="Chlamydomonas Annotation Team"/>
            <consortium name="JGI Annotation Team"/>
            <person name="Merchant S.S."/>
            <person name="Prochnik S.E."/>
            <person name="Vallon O."/>
            <person name="Harris E.H."/>
            <person name="Karpowicz S.J."/>
            <person name="Witman G.B."/>
            <person name="Terry A."/>
            <person name="Salamov A."/>
            <person name="Fritz-Laylin L.K."/>
            <person name="Marechal-Drouard L."/>
            <person name="Marshall W.F."/>
            <person name="Qu L.H."/>
            <person name="Nelson D.R."/>
            <person name="Sanderfoot A.A."/>
            <person name="Spalding M.H."/>
            <person name="Kapitonov V.V."/>
            <person name="Ren Q."/>
            <person name="Ferris P."/>
            <person name="Lindquist E."/>
            <person name="Shapiro H."/>
            <person name="Lucas S.M."/>
            <person name="Grimwood J."/>
            <person name="Schmutz J."/>
            <person name="Grigoriev I.V."/>
            <person name="Rokhsar D.S."/>
        </authorList>
    </citation>
    <scope>NUCLEOTIDE SEQUENCE</scope>
    <source>
        <strain evidence="3">CC-503 cw92 mt+</strain>
    </source>
</reference>
<dbReference type="OrthoDB" id="547378at2759"/>
<dbReference type="Gramene" id="PNW88774">
    <property type="protein sequence ID" value="PNW88774"/>
    <property type="gene ID" value="CHLRE_01g043950v5"/>
</dbReference>
<evidence type="ECO:0000313" key="4">
    <source>
        <dbReference type="Proteomes" id="UP000006906"/>
    </source>
</evidence>
<feature type="compositionally biased region" description="Low complexity" evidence="1">
    <location>
        <begin position="452"/>
        <end position="461"/>
    </location>
</feature>
<dbReference type="PANTHER" id="PTHR44329">
    <property type="entry name" value="SERINE/THREONINE-PROTEIN KINASE TNNI3K-RELATED"/>
    <property type="match status" value="1"/>
</dbReference>
<dbReference type="GO" id="GO:0005737">
    <property type="term" value="C:cytoplasm"/>
    <property type="evidence" value="ECO:0000318"/>
    <property type="project" value="GO_Central"/>
</dbReference>
<dbReference type="InterPro" id="IPR011009">
    <property type="entry name" value="Kinase-like_dom_sf"/>
</dbReference>
<dbReference type="ExpressionAtlas" id="A0A2K3E7L9">
    <property type="expression patterns" value="baseline"/>
</dbReference>
<evidence type="ECO:0000259" key="2">
    <source>
        <dbReference type="PROSITE" id="PS50011"/>
    </source>
</evidence>
<evidence type="ECO:0000256" key="1">
    <source>
        <dbReference type="SAM" id="MobiDB-lite"/>
    </source>
</evidence>
<dbReference type="RefSeq" id="XP_042928764.1">
    <property type="nucleotide sequence ID" value="XM_043058851.1"/>
</dbReference>
<dbReference type="GeneID" id="5715626"/>
<keyword evidence="4" id="KW-1185">Reference proteome</keyword>
<evidence type="ECO:0000313" key="3">
    <source>
        <dbReference type="EMBL" id="PNW88774.1"/>
    </source>
</evidence>
<protein>
    <recommendedName>
        <fullName evidence="2">Protein kinase domain-containing protein</fullName>
    </recommendedName>
</protein>
<dbReference type="AlphaFoldDB" id="A0A2K3E7L9"/>
<dbReference type="Proteomes" id="UP000006906">
    <property type="component" value="Chromosome 1"/>
</dbReference>
<accession>A0A2K3E7L9</accession>
<name>A0A2K3E7L9_CHLRE</name>
<feature type="region of interest" description="Disordered" evidence="1">
    <location>
        <begin position="397"/>
        <end position="461"/>
    </location>
</feature>
<feature type="compositionally biased region" description="Low complexity" evidence="1">
    <location>
        <begin position="784"/>
        <end position="794"/>
    </location>
</feature>
<feature type="region of interest" description="Disordered" evidence="1">
    <location>
        <begin position="991"/>
        <end position="1016"/>
    </location>
</feature>
<sequence length="1110" mass="110972">MNLLRQIAQCFKPDTHAESHERASAVCEGCPAVGVRTALTTAGSAECSRHDAGLTFSASPSFTASILASNFAAGSLESAAACFTSTACSTAATAGLAGGATPPSGPNSSGSKAAAMSGMPADAAVATAVAAAGAAPDQMLHSTGASAAVVAPAAVQTAQAGRLFDLLPAAAGHDAMYGGAGRTTSGPGSSTPMFESCVACPGGADAAAAAGPAVTELQVAFSAYNTRDICARDPTMRIRHLKVMATGPSAVIYKGTWQGMLVAVRFTLHKGSCCSAAASAGPDSYGPAAAGGSGPYELGASSPEQAAQTTFRRVCGMMASHCTPQRSHCTRVYACDFSRVVRAADSGSAWASGGEGGGRAAGLTVVACDWAAGAEPHDGGLSTPPAQQLPYSIHSSLDDSLASSSSDTGLSQGRAWAAAQQRCNPLAGSRQGPGAHTGSAPTVNRADDLERSGSSCCGSGGSSINSAATAASAARGSMGGAVAAVGCGVPASAGSSAHSSAHLPRPSGQAPAPAASSPAASRFHFSSVLCSCPPPACGSASPTAAAQQQPLQQHVQEQELPLSTLQGLLAYLRAAPGDSLLHTVLEQGCCGDLWHGVRCGVYDAYGSGPLGPRGAMTNLVHSARGVAAGLQQLHQAGEVHGGLCPGNVLLQWSRPNGPAHAEEGGEVMMLAGASGAAASGSRSSGSGGRKKWRRGLFAARITDCGVRRLLLGPQWQQQLAAHADLLSCTAPELLPPSCADSTAGSRQTNAELQWQPHNDIYSFGCLLYLMCTGGLPNSHRLRPRPAAGSGASAPIADPNGCTEPPATTIWPSNVWPPLRSLGEACMATDPALRPTASRVVQVLLLWESRLCSSRQQQLLQYDGTRAMPTQQPTRLNVSAPDFPTLAAAAASRNGGCSGHATDVTRDGIGAVAVALAGSGCSDVPASAFEVQPRLVEQHQQHQVAARLPGRTGSGGGRVAGGCLVLGVGSGAFSHTLDSVAEAEMTACGSGCSSGAEERLKRGTEEQPAGAAAGASSSVTCGGGGMGTVRGAFMSSPAHALVAADLLHKPARQVGVPMAAPDAQSAQQQACPEQPGALAAAAVAAVAVGQPVAASRSREGRIRALQMQSMP</sequence>
<dbReference type="EMBL" id="CM008962">
    <property type="protein sequence ID" value="PNW88774.1"/>
    <property type="molecule type" value="Genomic_DNA"/>
</dbReference>
<dbReference type="GO" id="GO:0007165">
    <property type="term" value="P:signal transduction"/>
    <property type="evidence" value="ECO:0000318"/>
    <property type="project" value="GO_Central"/>
</dbReference>
<organism evidence="3 4">
    <name type="scientific">Chlamydomonas reinhardtii</name>
    <name type="common">Chlamydomonas smithii</name>
    <dbReference type="NCBI Taxonomy" id="3055"/>
    <lineage>
        <taxon>Eukaryota</taxon>
        <taxon>Viridiplantae</taxon>
        <taxon>Chlorophyta</taxon>
        <taxon>core chlorophytes</taxon>
        <taxon>Chlorophyceae</taxon>
        <taxon>CS clade</taxon>
        <taxon>Chlamydomonadales</taxon>
        <taxon>Chlamydomonadaceae</taxon>
        <taxon>Chlamydomonas</taxon>
    </lineage>
</organism>
<dbReference type="PROSITE" id="PS50011">
    <property type="entry name" value="PROTEIN_KINASE_DOM"/>
    <property type="match status" value="1"/>
</dbReference>
<dbReference type="GO" id="GO:0005524">
    <property type="term" value="F:ATP binding"/>
    <property type="evidence" value="ECO:0007669"/>
    <property type="project" value="InterPro"/>
</dbReference>
<feature type="compositionally biased region" description="Basic and acidic residues" evidence="1">
    <location>
        <begin position="995"/>
        <end position="1004"/>
    </location>
</feature>
<feature type="compositionally biased region" description="Low complexity" evidence="1">
    <location>
        <begin position="397"/>
        <end position="411"/>
    </location>
</feature>
<dbReference type="RefSeq" id="XP_042928765.1">
    <property type="nucleotide sequence ID" value="XM_043058850.1"/>
</dbReference>
<dbReference type="InterPro" id="IPR000719">
    <property type="entry name" value="Prot_kinase_dom"/>
</dbReference>
<feature type="region of interest" description="Disordered" evidence="1">
    <location>
        <begin position="782"/>
        <end position="808"/>
    </location>
</feature>
<feature type="region of interest" description="Disordered" evidence="1">
    <location>
        <begin position="495"/>
        <end position="517"/>
    </location>
</feature>
<dbReference type="InterPro" id="IPR051681">
    <property type="entry name" value="Ser/Thr_Kinases-Pseudokinases"/>
</dbReference>
<dbReference type="GO" id="GO:0004672">
    <property type="term" value="F:protein kinase activity"/>
    <property type="evidence" value="ECO:0000318"/>
    <property type="project" value="GO_Central"/>
</dbReference>
<reference evidence="3 4" key="1">
    <citation type="journal article" date="2007" name="Science">
        <title>The Chlamydomonas genome reveals the evolution of key animal and plant functions.</title>
        <authorList>
            <person name="Merchant S.S."/>
            <person name="Prochnik S.E."/>
            <person name="Vallon O."/>
            <person name="Harris E.H."/>
            <person name="Karpowicz S.J."/>
            <person name="Witman G.B."/>
            <person name="Terry A."/>
            <person name="Salamov A."/>
            <person name="Fritz-Laylin L.K."/>
            <person name="Marechal-Drouard L."/>
            <person name="Marshall W.F."/>
            <person name="Qu L.H."/>
            <person name="Nelson D.R."/>
            <person name="Sanderfoot A.A."/>
            <person name="Spalding M.H."/>
            <person name="Kapitonov V.V."/>
            <person name="Ren Q."/>
            <person name="Ferris P."/>
            <person name="Lindquist E."/>
            <person name="Shapiro H."/>
            <person name="Lucas S.M."/>
            <person name="Grimwood J."/>
            <person name="Schmutz J."/>
            <person name="Cardol P."/>
            <person name="Cerutti H."/>
            <person name="Chanfreau G."/>
            <person name="Chen C.L."/>
            <person name="Cognat V."/>
            <person name="Croft M.T."/>
            <person name="Dent R."/>
            <person name="Dutcher S."/>
            <person name="Fernandez E."/>
            <person name="Fukuzawa H."/>
            <person name="Gonzalez-Ballester D."/>
            <person name="Gonzalez-Halphen D."/>
            <person name="Hallmann A."/>
            <person name="Hanikenne M."/>
            <person name="Hippler M."/>
            <person name="Inwood W."/>
            <person name="Jabbari K."/>
            <person name="Kalanon M."/>
            <person name="Kuras R."/>
            <person name="Lefebvre P.A."/>
            <person name="Lemaire S.D."/>
            <person name="Lobanov A.V."/>
            <person name="Lohr M."/>
            <person name="Manuell A."/>
            <person name="Meier I."/>
            <person name="Mets L."/>
            <person name="Mittag M."/>
            <person name="Mittelmeier T."/>
            <person name="Moroney J.V."/>
            <person name="Moseley J."/>
            <person name="Napoli C."/>
            <person name="Nedelcu A.M."/>
            <person name="Niyogi K."/>
            <person name="Novoselov S.V."/>
            <person name="Paulsen I.T."/>
            <person name="Pazour G."/>
            <person name="Purton S."/>
            <person name="Ral J.P."/>
            <person name="Riano-Pachon D.M."/>
            <person name="Riekhof W."/>
            <person name="Rymarquis L."/>
            <person name="Schroda M."/>
            <person name="Stern D."/>
            <person name="Umen J."/>
            <person name="Willows R."/>
            <person name="Wilson N."/>
            <person name="Zimmer S.L."/>
            <person name="Allmer J."/>
            <person name="Balk J."/>
            <person name="Bisova K."/>
            <person name="Chen C.J."/>
            <person name="Elias M."/>
            <person name="Gendler K."/>
            <person name="Hauser C."/>
            <person name="Lamb M.R."/>
            <person name="Ledford H."/>
            <person name="Long J.C."/>
            <person name="Minagawa J."/>
            <person name="Page M.D."/>
            <person name="Pan J."/>
            <person name="Pootakham W."/>
            <person name="Roje S."/>
            <person name="Rose A."/>
            <person name="Stahlberg E."/>
            <person name="Terauchi A.M."/>
            <person name="Yang P."/>
            <person name="Ball S."/>
            <person name="Bowler C."/>
            <person name="Dieckmann C.L."/>
            <person name="Gladyshev V.N."/>
            <person name="Green P."/>
            <person name="Jorgensen R."/>
            <person name="Mayfield S."/>
            <person name="Mueller-Roeber B."/>
            <person name="Rajamani S."/>
            <person name="Sayre R.T."/>
            <person name="Brokstein P."/>
            <person name="Dubchak I."/>
            <person name="Goodstein D."/>
            <person name="Hornick L."/>
            <person name="Huang Y.W."/>
            <person name="Jhaveri J."/>
            <person name="Luo Y."/>
            <person name="Martinez D."/>
            <person name="Ngau W.C."/>
            <person name="Otillar B."/>
            <person name="Poliakov A."/>
            <person name="Porter A."/>
            <person name="Szajkowski L."/>
            <person name="Werner G."/>
            <person name="Zhou K."/>
            <person name="Grigoriev I.V."/>
            <person name="Rokhsar D.S."/>
            <person name="Grossman A.R."/>
        </authorList>
    </citation>
    <scope>NUCLEOTIDE SEQUENCE [LARGE SCALE GENOMIC DNA]</scope>
    <source>
        <strain evidence="4">CC-503</strain>
        <strain evidence="3">CC-503 cw92 mt+</strain>
    </source>
</reference>
<feature type="domain" description="Protein kinase" evidence="2">
    <location>
        <begin position="467"/>
        <end position="845"/>
    </location>
</feature>
<dbReference type="Gramene" id="PNW88775">
    <property type="protein sequence ID" value="PNW88775"/>
    <property type="gene ID" value="CHLRE_01g043950v5"/>
</dbReference>
<gene>
    <name evidence="3" type="ORF">CHLRE_01g043950v5</name>
</gene>
<dbReference type="EMBL" id="CM008962">
    <property type="protein sequence ID" value="PNW88775.1"/>
    <property type="molecule type" value="Genomic_DNA"/>
</dbReference>